<accession>A0A8X7WZH2</accession>
<comment type="caution">
    <text evidence="5">The sequence shown here is derived from an EMBL/GenBank/DDBJ whole genome shotgun (WGS) entry which is preliminary data.</text>
</comment>
<feature type="non-terminal residue" evidence="5">
    <location>
        <position position="246"/>
    </location>
</feature>
<dbReference type="GO" id="GO:0005737">
    <property type="term" value="C:cytoplasm"/>
    <property type="evidence" value="ECO:0007669"/>
    <property type="project" value="UniProtKB-ARBA"/>
</dbReference>
<feature type="non-terminal residue" evidence="5">
    <location>
        <position position="1"/>
    </location>
</feature>
<evidence type="ECO:0000313" key="6">
    <source>
        <dbReference type="Proteomes" id="UP000886611"/>
    </source>
</evidence>
<dbReference type="AlphaFoldDB" id="A0A8X7WZH2"/>
<reference evidence="5 6" key="1">
    <citation type="journal article" date="2021" name="Cell">
        <title>Tracing the genetic footprints of vertebrate landing in non-teleost ray-finned fishes.</title>
        <authorList>
            <person name="Bi X."/>
            <person name="Wang K."/>
            <person name="Yang L."/>
            <person name="Pan H."/>
            <person name="Jiang H."/>
            <person name="Wei Q."/>
            <person name="Fang M."/>
            <person name="Yu H."/>
            <person name="Zhu C."/>
            <person name="Cai Y."/>
            <person name="He Y."/>
            <person name="Gan X."/>
            <person name="Zeng H."/>
            <person name="Yu D."/>
            <person name="Zhu Y."/>
            <person name="Jiang H."/>
            <person name="Qiu Q."/>
            <person name="Yang H."/>
            <person name="Zhang Y.E."/>
            <person name="Wang W."/>
            <person name="Zhu M."/>
            <person name="He S."/>
            <person name="Zhang G."/>
        </authorList>
    </citation>
    <scope>NUCLEOTIDE SEQUENCE [LARGE SCALE GENOMIC DNA]</scope>
    <source>
        <strain evidence="5">Bchr_013</strain>
    </source>
</reference>
<name>A0A8X7WZH2_POLSE</name>
<keyword evidence="6" id="KW-1185">Reference proteome</keyword>
<organism evidence="5 6">
    <name type="scientific">Polypterus senegalus</name>
    <name type="common">Senegal bichir</name>
    <dbReference type="NCBI Taxonomy" id="55291"/>
    <lineage>
        <taxon>Eukaryota</taxon>
        <taxon>Metazoa</taxon>
        <taxon>Chordata</taxon>
        <taxon>Craniata</taxon>
        <taxon>Vertebrata</taxon>
        <taxon>Euteleostomi</taxon>
        <taxon>Actinopterygii</taxon>
        <taxon>Polypteriformes</taxon>
        <taxon>Polypteridae</taxon>
        <taxon>Polypterus</taxon>
    </lineage>
</organism>
<dbReference type="PRINTS" id="PR01407">
    <property type="entry name" value="BUTYPHLNCDUF"/>
</dbReference>
<dbReference type="Proteomes" id="UP000886611">
    <property type="component" value="Unassembled WGS sequence"/>
</dbReference>
<evidence type="ECO:0000256" key="1">
    <source>
        <dbReference type="ARBA" id="ARBA00022723"/>
    </source>
</evidence>
<proteinExistence type="predicted"/>
<feature type="domain" description="B30.2/SPRY" evidence="4">
    <location>
        <begin position="116"/>
        <end position="246"/>
    </location>
</feature>
<keyword evidence="3" id="KW-0862">Zinc</keyword>
<dbReference type="SMART" id="SM00589">
    <property type="entry name" value="PRY"/>
    <property type="match status" value="1"/>
</dbReference>
<dbReference type="InterPro" id="IPR043136">
    <property type="entry name" value="B30.2/SPRY_sf"/>
</dbReference>
<dbReference type="EMBL" id="JAATIS010005481">
    <property type="protein sequence ID" value="KAG2458708.1"/>
    <property type="molecule type" value="Genomic_DNA"/>
</dbReference>
<dbReference type="InterPro" id="IPR003879">
    <property type="entry name" value="Butyrophylin_SPRY"/>
</dbReference>
<dbReference type="GO" id="GO:0008270">
    <property type="term" value="F:zinc ion binding"/>
    <property type="evidence" value="ECO:0007669"/>
    <property type="project" value="UniProtKB-KW"/>
</dbReference>
<dbReference type="Pfam" id="PF13765">
    <property type="entry name" value="PRY"/>
    <property type="match status" value="1"/>
</dbReference>
<gene>
    <name evidence="5" type="primary">Stxb_7</name>
    <name evidence="5" type="ORF">GTO96_0018641</name>
</gene>
<protein>
    <submittedName>
        <fullName evidence="5">STXB protein</fullName>
    </submittedName>
</protein>
<evidence type="ECO:0000256" key="3">
    <source>
        <dbReference type="ARBA" id="ARBA00022833"/>
    </source>
</evidence>
<dbReference type="PANTHER" id="PTHR25465:SF14">
    <property type="entry name" value="E3 UBIQUITIN-PROTEIN LIGASE TRIM65"/>
    <property type="match status" value="1"/>
</dbReference>
<dbReference type="Gene3D" id="2.60.120.920">
    <property type="match status" value="1"/>
</dbReference>
<evidence type="ECO:0000313" key="5">
    <source>
        <dbReference type="EMBL" id="KAG2458708.1"/>
    </source>
</evidence>
<evidence type="ECO:0000259" key="4">
    <source>
        <dbReference type="PROSITE" id="PS50188"/>
    </source>
</evidence>
<dbReference type="InterPro" id="IPR013320">
    <property type="entry name" value="ConA-like_dom_sf"/>
</dbReference>
<keyword evidence="1" id="KW-0479">Metal-binding</keyword>
<dbReference type="InterPro" id="IPR001870">
    <property type="entry name" value="B30.2/SPRY"/>
</dbReference>
<dbReference type="InterPro" id="IPR006574">
    <property type="entry name" value="PRY"/>
</dbReference>
<sequence length="246" mass="28476">MCVVQRYILTVYAELKELSETKDNVHFLQMQTLLSCCVLPTDGDSLSFNVIADVSSEDLRKELSCREAPVLTLQPPEPRRRDKFLQYSVQSDELFTVDGVHLHLVSTASNWFLLIVSVVQRHPVIFFRLLSDFCPLTLDLNMAHKDLHLSEWNKKVTCERTKPEYPDHPDRFDYWEQVLCREALTGTHSYWEVECTGDWILIGVAYKGLSRKGRDRECNLGINDKSWSLLGSDSQYAVRHNDPERP</sequence>
<dbReference type="SUPFAM" id="SSF49899">
    <property type="entry name" value="Concanavalin A-like lectins/glucanases"/>
    <property type="match status" value="1"/>
</dbReference>
<dbReference type="InterPro" id="IPR051051">
    <property type="entry name" value="E3_ubiq-ligase_TRIM/RNF"/>
</dbReference>
<evidence type="ECO:0000256" key="2">
    <source>
        <dbReference type="ARBA" id="ARBA00022771"/>
    </source>
</evidence>
<dbReference type="PANTHER" id="PTHR25465">
    <property type="entry name" value="B-BOX DOMAIN CONTAINING"/>
    <property type="match status" value="1"/>
</dbReference>
<keyword evidence="2" id="KW-0863">Zinc-finger</keyword>
<dbReference type="PROSITE" id="PS50188">
    <property type="entry name" value="B302_SPRY"/>
    <property type="match status" value="1"/>
</dbReference>